<dbReference type="Proteomes" id="UP000288216">
    <property type="component" value="Unassembled WGS sequence"/>
</dbReference>
<accession>A0A401NWF9</accession>
<feature type="region of interest" description="Disordered" evidence="1">
    <location>
        <begin position="44"/>
        <end position="128"/>
    </location>
</feature>
<feature type="compositionally biased region" description="Basic and acidic residues" evidence="1">
    <location>
        <begin position="100"/>
        <end position="114"/>
    </location>
</feature>
<feature type="compositionally biased region" description="Polar residues" evidence="1">
    <location>
        <begin position="115"/>
        <end position="128"/>
    </location>
</feature>
<keyword evidence="3" id="KW-1185">Reference proteome</keyword>
<sequence>MFARSLTVGRGTRGAGDGARAGSRVLARGAEAAVFSFAREQRLGSALGPFDERPRAKGRDEPSGAGACTERARQSAPVTHRGRGTESNRRRRGGGAHFPIHYEKERKMPPRDSKASSFTLQFETFAKS</sequence>
<comment type="caution">
    <text evidence="2">The sequence shown here is derived from an EMBL/GenBank/DDBJ whole genome shotgun (WGS) entry which is preliminary data.</text>
</comment>
<feature type="compositionally biased region" description="Basic and acidic residues" evidence="1">
    <location>
        <begin position="50"/>
        <end position="62"/>
    </location>
</feature>
<protein>
    <submittedName>
        <fullName evidence="2">Uncharacterized protein</fullName>
    </submittedName>
</protein>
<name>A0A401NWF9_SCYTO</name>
<evidence type="ECO:0000313" key="3">
    <source>
        <dbReference type="Proteomes" id="UP000288216"/>
    </source>
</evidence>
<proteinExistence type="predicted"/>
<feature type="region of interest" description="Disordered" evidence="1">
    <location>
        <begin position="1"/>
        <end position="22"/>
    </location>
</feature>
<reference evidence="2 3" key="1">
    <citation type="journal article" date="2018" name="Nat. Ecol. Evol.">
        <title>Shark genomes provide insights into elasmobranch evolution and the origin of vertebrates.</title>
        <authorList>
            <person name="Hara Y"/>
            <person name="Yamaguchi K"/>
            <person name="Onimaru K"/>
            <person name="Kadota M"/>
            <person name="Koyanagi M"/>
            <person name="Keeley SD"/>
            <person name="Tatsumi K"/>
            <person name="Tanaka K"/>
            <person name="Motone F"/>
            <person name="Kageyama Y"/>
            <person name="Nozu R"/>
            <person name="Adachi N"/>
            <person name="Nishimura O"/>
            <person name="Nakagawa R"/>
            <person name="Tanegashima C"/>
            <person name="Kiyatake I"/>
            <person name="Matsumoto R"/>
            <person name="Murakumo K"/>
            <person name="Nishida K"/>
            <person name="Terakita A"/>
            <person name="Kuratani S"/>
            <person name="Sato K"/>
            <person name="Hyodo S Kuraku.S."/>
        </authorList>
    </citation>
    <scope>NUCLEOTIDE SEQUENCE [LARGE SCALE GENOMIC DNA]</scope>
</reference>
<organism evidence="2 3">
    <name type="scientific">Scyliorhinus torazame</name>
    <name type="common">Cloudy catshark</name>
    <name type="synonym">Catulus torazame</name>
    <dbReference type="NCBI Taxonomy" id="75743"/>
    <lineage>
        <taxon>Eukaryota</taxon>
        <taxon>Metazoa</taxon>
        <taxon>Chordata</taxon>
        <taxon>Craniata</taxon>
        <taxon>Vertebrata</taxon>
        <taxon>Chondrichthyes</taxon>
        <taxon>Elasmobranchii</taxon>
        <taxon>Galeomorphii</taxon>
        <taxon>Galeoidea</taxon>
        <taxon>Carcharhiniformes</taxon>
        <taxon>Scyliorhinidae</taxon>
        <taxon>Scyliorhinus</taxon>
    </lineage>
</organism>
<gene>
    <name evidence="2" type="ORF">scyTo_0000392</name>
</gene>
<dbReference type="AlphaFoldDB" id="A0A401NWF9"/>
<evidence type="ECO:0000256" key="1">
    <source>
        <dbReference type="SAM" id="MobiDB-lite"/>
    </source>
</evidence>
<evidence type="ECO:0000313" key="2">
    <source>
        <dbReference type="EMBL" id="GCB65205.1"/>
    </source>
</evidence>
<dbReference type="EMBL" id="BFAA01000072">
    <property type="protein sequence ID" value="GCB65205.1"/>
    <property type="molecule type" value="Genomic_DNA"/>
</dbReference>